<dbReference type="GO" id="GO:0070086">
    <property type="term" value="P:ubiquitin-dependent endocytosis"/>
    <property type="evidence" value="ECO:0007669"/>
    <property type="project" value="TreeGrafter"/>
</dbReference>
<dbReference type="SMART" id="SM01017">
    <property type="entry name" value="Arrestin_C"/>
    <property type="match status" value="1"/>
</dbReference>
<dbReference type="InterPro" id="IPR014752">
    <property type="entry name" value="Arrestin-like_C"/>
</dbReference>
<dbReference type="Proteomes" id="UP000683000">
    <property type="component" value="Unassembled WGS sequence"/>
</dbReference>
<organism evidence="3 4">
    <name type="scientific">Boletus reticuloceps</name>
    <dbReference type="NCBI Taxonomy" id="495285"/>
    <lineage>
        <taxon>Eukaryota</taxon>
        <taxon>Fungi</taxon>
        <taxon>Dikarya</taxon>
        <taxon>Basidiomycota</taxon>
        <taxon>Agaricomycotina</taxon>
        <taxon>Agaricomycetes</taxon>
        <taxon>Agaricomycetidae</taxon>
        <taxon>Boletales</taxon>
        <taxon>Boletineae</taxon>
        <taxon>Boletaceae</taxon>
        <taxon>Boletoideae</taxon>
        <taxon>Boletus</taxon>
    </lineage>
</organism>
<dbReference type="InterPro" id="IPR050357">
    <property type="entry name" value="Arrestin_domain-protein"/>
</dbReference>
<dbReference type="InterPro" id="IPR014756">
    <property type="entry name" value="Ig_E-set"/>
</dbReference>
<evidence type="ECO:0000313" key="4">
    <source>
        <dbReference type="Proteomes" id="UP000683000"/>
    </source>
</evidence>
<dbReference type="PANTHER" id="PTHR11188:SF17">
    <property type="entry name" value="FI21816P1"/>
    <property type="match status" value="1"/>
</dbReference>
<dbReference type="PANTHER" id="PTHR11188">
    <property type="entry name" value="ARRESTIN DOMAIN CONTAINING PROTEIN"/>
    <property type="match status" value="1"/>
</dbReference>
<reference evidence="3" key="1">
    <citation type="submission" date="2021-03" db="EMBL/GenBank/DDBJ databases">
        <title>Evolutionary innovations through gain and loss of genes in the ectomycorrhizal Boletales.</title>
        <authorList>
            <person name="Wu G."/>
            <person name="Miyauchi S."/>
            <person name="Morin E."/>
            <person name="Yang Z.-L."/>
            <person name="Xu J."/>
            <person name="Martin F.M."/>
        </authorList>
    </citation>
    <scope>NUCLEOTIDE SEQUENCE</scope>
    <source>
        <strain evidence="3">BR01</strain>
    </source>
</reference>
<dbReference type="GO" id="GO:0031625">
    <property type="term" value="F:ubiquitin protein ligase binding"/>
    <property type="evidence" value="ECO:0007669"/>
    <property type="project" value="TreeGrafter"/>
</dbReference>
<accession>A0A8I3AFX0</accession>
<evidence type="ECO:0000259" key="2">
    <source>
        <dbReference type="SMART" id="SM01017"/>
    </source>
</evidence>
<dbReference type="AlphaFoldDB" id="A0A8I3AFX0"/>
<sequence>MSLPAIAQRKDLVTRLRPSILLAPDLSTIPSSTLVTSTTTSSFILPYIDRSGTLPSPSDAAAYPSNQYANSLDLTTSTWLPSLRSVSSMRGLLLAEMGDATVELDLYAQPGSSGYRVGQRIEQGFLTPGGSTLPSIVGATFEMGKEIWREDTQGKASPSRKSTWRGRRGTLKEKGKAGDDVDLTPHGVGLSTSDTLLQISAPPHKSTSELRILLGNSAFRLKRNASVIPPASFHRAVSSGALSTVENDDLPPDPLALEKAKPRARVEVDIVLESETCVQGSALKGHITLHVRKNANKKQNTPILLSKAKVRVVGYEAIPYGNTRCTFYQCTALLSHVAPAWDSVLASPPDEDGWAEAKEGIHVLPFSLTLPADGTCGIAKGTLNIHSGVALRYFAMASLMLKDPETSAESVAHFYRSCEIWPRLSFTSKLAPAPRPLVSETAKTVFMGGSGKVRLSAAMHRLYWVAGQRCVVHLRVVNESKKTVKGASITLLRTTTVFKPLAGRKGNPDADPDACETMTMRKVVAASVLVMGQKCTKGHASAKGWWTGVRPGDTTDFVHHIVLPSDALSVSRVRLLEVEYTLNVNVTTGGLSSDVEATLPIRIINFLSIDPPPTSAISQLHGRLRAKPQLGRSDTWYRKSRCNKEVEETVPGMKYSSTDMTVVAQEGEMGSVSQGGVFVRDASGDSSSVYPPSDSTGTITQRLNVTASLDEIDRVIGTDSRIHNFVTEAGRLTGSGSMGARLGLRGPRGPRLALPAEAITPPNPREESTPRKYLRSNTLPDRVQEREKASKETVPFIGRQPSITRASSMLVARTGADEDFQRMTNRSKSEFLINR</sequence>
<feature type="region of interest" description="Disordered" evidence="1">
    <location>
        <begin position="151"/>
        <end position="186"/>
    </location>
</feature>
<evidence type="ECO:0000313" key="3">
    <source>
        <dbReference type="EMBL" id="KAG6380886.1"/>
    </source>
</evidence>
<dbReference type="GO" id="GO:0005886">
    <property type="term" value="C:plasma membrane"/>
    <property type="evidence" value="ECO:0007669"/>
    <property type="project" value="TreeGrafter"/>
</dbReference>
<dbReference type="Gene3D" id="2.60.40.640">
    <property type="match status" value="2"/>
</dbReference>
<comment type="caution">
    <text evidence="3">The sequence shown here is derived from an EMBL/GenBank/DDBJ whole genome shotgun (WGS) entry which is preliminary data.</text>
</comment>
<gene>
    <name evidence="3" type="ORF">JVT61DRAFT_5278</name>
</gene>
<feature type="compositionally biased region" description="Basic and acidic residues" evidence="1">
    <location>
        <begin position="170"/>
        <end position="179"/>
    </location>
</feature>
<dbReference type="EMBL" id="JAGFBS010000002">
    <property type="protein sequence ID" value="KAG6380886.1"/>
    <property type="molecule type" value="Genomic_DNA"/>
</dbReference>
<dbReference type="SUPFAM" id="SSF81296">
    <property type="entry name" value="E set domains"/>
    <property type="match status" value="1"/>
</dbReference>
<protein>
    <recommendedName>
        <fullName evidence="2">Arrestin C-terminal-like domain-containing protein</fullName>
    </recommendedName>
</protein>
<evidence type="ECO:0000256" key="1">
    <source>
        <dbReference type="SAM" id="MobiDB-lite"/>
    </source>
</evidence>
<dbReference type="InterPro" id="IPR011022">
    <property type="entry name" value="Arrestin_C-like"/>
</dbReference>
<proteinExistence type="predicted"/>
<dbReference type="Pfam" id="PF02752">
    <property type="entry name" value="Arrestin_C"/>
    <property type="match status" value="1"/>
</dbReference>
<feature type="domain" description="Arrestin C-terminal-like" evidence="2">
    <location>
        <begin position="449"/>
        <end position="606"/>
    </location>
</feature>
<keyword evidence="4" id="KW-1185">Reference proteome</keyword>
<dbReference type="OrthoDB" id="298939at2759"/>
<dbReference type="GO" id="GO:0005829">
    <property type="term" value="C:cytosol"/>
    <property type="evidence" value="ECO:0007669"/>
    <property type="project" value="TreeGrafter"/>
</dbReference>
<name>A0A8I3AFX0_9AGAM</name>
<dbReference type="GO" id="GO:0030674">
    <property type="term" value="F:protein-macromolecule adaptor activity"/>
    <property type="evidence" value="ECO:0007669"/>
    <property type="project" value="TreeGrafter"/>
</dbReference>